<sequence length="81" mass="9318">MGYDALQEHYESSKSAIEKKKIQEFLSPIISQIMQKANDKEDFKHLMREKGIGVVSVRIEQNGFDTHETLSNLDNLHVISQ</sequence>
<comment type="caution">
    <text evidence="1">The sequence shown here is derived from an EMBL/GenBank/DDBJ whole genome shotgun (WGS) entry which is preliminary data.</text>
</comment>
<accession>A0A5J4RUV0</accession>
<dbReference type="EMBL" id="SNRY01000750">
    <property type="protein sequence ID" value="KAA6336900.1"/>
    <property type="molecule type" value="Genomic_DNA"/>
</dbReference>
<dbReference type="AlphaFoldDB" id="A0A5J4RUV0"/>
<gene>
    <name evidence="1" type="ORF">EZS27_014981</name>
</gene>
<organism evidence="1">
    <name type="scientific">termite gut metagenome</name>
    <dbReference type="NCBI Taxonomy" id="433724"/>
    <lineage>
        <taxon>unclassified sequences</taxon>
        <taxon>metagenomes</taxon>
        <taxon>organismal metagenomes</taxon>
    </lineage>
</organism>
<evidence type="ECO:0000313" key="1">
    <source>
        <dbReference type="EMBL" id="KAA6336900.1"/>
    </source>
</evidence>
<reference evidence="1" key="1">
    <citation type="submission" date="2019-03" db="EMBL/GenBank/DDBJ databases">
        <title>Single cell metagenomics reveals metabolic interactions within the superorganism composed of flagellate Streblomastix strix and complex community of Bacteroidetes bacteria on its surface.</title>
        <authorList>
            <person name="Treitli S.C."/>
            <person name="Kolisko M."/>
            <person name="Husnik F."/>
            <person name="Keeling P."/>
            <person name="Hampl V."/>
        </authorList>
    </citation>
    <scope>NUCLEOTIDE SEQUENCE</scope>
    <source>
        <strain evidence="1">STM</strain>
    </source>
</reference>
<name>A0A5J4RUV0_9ZZZZ</name>
<protein>
    <submittedName>
        <fullName evidence="1">Uncharacterized protein</fullName>
    </submittedName>
</protein>
<proteinExistence type="predicted"/>